<evidence type="ECO:0000259" key="4">
    <source>
        <dbReference type="PROSITE" id="PS51832"/>
    </source>
</evidence>
<dbReference type="PROSITE" id="PS50112">
    <property type="entry name" value="PAS"/>
    <property type="match status" value="1"/>
</dbReference>
<dbReference type="NCBIfam" id="TIGR00254">
    <property type="entry name" value="GGDEF"/>
    <property type="match status" value="1"/>
</dbReference>
<proteinExistence type="predicted"/>
<dbReference type="InterPro" id="IPR035965">
    <property type="entry name" value="PAS-like_dom_sf"/>
</dbReference>
<reference evidence="6" key="1">
    <citation type="journal article" date="2017" name="Appl. Environ. Microbiol.">
        <title>Genomic analysis of Calderihabitans maritimus KKC1, a thermophilic hydrogenogenic carboxydotrophic bacterium isolated from marine sediment.</title>
        <authorList>
            <person name="Omae K."/>
            <person name="Yoneda Y."/>
            <person name="Fukuyama Y."/>
            <person name="Yoshida T."/>
            <person name="Sako Y."/>
        </authorList>
    </citation>
    <scope>NUCLEOTIDE SEQUENCE [LARGE SCALE GENOMIC DNA]</scope>
    <source>
        <strain evidence="6">KKC1</strain>
    </source>
</reference>
<dbReference type="Gene3D" id="3.30.70.270">
    <property type="match status" value="1"/>
</dbReference>
<feature type="domain" description="PAS" evidence="1">
    <location>
        <begin position="126"/>
        <end position="169"/>
    </location>
</feature>
<dbReference type="SMART" id="SM00091">
    <property type="entry name" value="PAS"/>
    <property type="match status" value="1"/>
</dbReference>
<keyword evidence="6" id="KW-1185">Reference proteome</keyword>
<comment type="caution">
    <text evidence="5">The sequence shown here is derived from an EMBL/GenBank/DDBJ whole genome shotgun (WGS) entry which is preliminary data.</text>
</comment>
<dbReference type="EMBL" id="BDGJ01000081">
    <property type="protein sequence ID" value="GAW92479.1"/>
    <property type="molecule type" value="Genomic_DNA"/>
</dbReference>
<dbReference type="NCBIfam" id="TIGR00229">
    <property type="entry name" value="sensory_box"/>
    <property type="match status" value="1"/>
</dbReference>
<evidence type="ECO:0000259" key="3">
    <source>
        <dbReference type="PROSITE" id="PS50887"/>
    </source>
</evidence>
<dbReference type="SUPFAM" id="SSF55785">
    <property type="entry name" value="PYP-like sensor domain (PAS domain)"/>
    <property type="match status" value="1"/>
</dbReference>
<dbReference type="CDD" id="cd00077">
    <property type="entry name" value="HDc"/>
    <property type="match status" value="1"/>
</dbReference>
<dbReference type="Pfam" id="PF13426">
    <property type="entry name" value="PAS_9"/>
    <property type="match status" value="1"/>
</dbReference>
<dbReference type="OrthoDB" id="10822at2"/>
<dbReference type="InterPro" id="IPR043128">
    <property type="entry name" value="Rev_trsase/Diguanyl_cyclase"/>
</dbReference>
<dbReference type="InterPro" id="IPR037522">
    <property type="entry name" value="HD_GYP_dom"/>
</dbReference>
<sequence length="598" mass="69012">MSFDTSELLILYDIFSFSFPAREKDLVREIIEKSTRLFGVRRLALITGDREHRKCLGYWGFQREYDVWEEIEKEGDNRFLYYLRNGKLGLLYLEQADPLSSRDRRLYTIFARRVEEVLNELKRTEELKRFRALMEQINDAIFLIDAKNGKFFDANQTACKWLGCNRDKLAKMSVLDIQSDITKSWEQIIRKVRGAKEGLTVEGWCRRKNGRKFPVSVSLRLIEFGEEECIVAVARDITEQKQAEEQIKYLSFHDKLTNLYNRAYFEAEMHRLEKSRSFPVSIIVGDLDGLKIVNDTLGHYQGDELLRRFARIIRDQFRSSDVVARIGGDEFAIILPQTSRQTAEEIISRIRRVIEENNAHEQLPLSISLGTATAENPGQSLWETFKEADNRMYRDKLARRTDPLRATVRILKVALAEKDYLASGHAERLKKMTRLMGEALGLSSAELSDLGLLAEIHDIGKLGVPDYILRKPGALSEKEKEEIKKHPEIGYRIACSSPVLVPIAELIRQHHEWWNGEGYPRGLRGEEINLLSRILAIADAYDAMTSDRPYRKALSKEEALAELRRCAGIQFDPTLVGVFEKIILEQYEQAGVNNHCFN</sequence>
<dbReference type="InterPro" id="IPR000014">
    <property type="entry name" value="PAS"/>
</dbReference>
<dbReference type="InterPro" id="IPR000160">
    <property type="entry name" value="GGDEF_dom"/>
</dbReference>
<dbReference type="Proteomes" id="UP000197032">
    <property type="component" value="Unassembled WGS sequence"/>
</dbReference>
<name>A0A1Z5HSH0_9FIRM</name>
<dbReference type="PROSITE" id="PS50887">
    <property type="entry name" value="GGDEF"/>
    <property type="match status" value="1"/>
</dbReference>
<dbReference type="PANTHER" id="PTHR45228">
    <property type="entry name" value="CYCLIC DI-GMP PHOSPHODIESTERASE TM_0186-RELATED"/>
    <property type="match status" value="1"/>
</dbReference>
<dbReference type="Gene3D" id="3.30.450.20">
    <property type="entry name" value="PAS domain"/>
    <property type="match status" value="1"/>
</dbReference>
<dbReference type="RefSeq" id="WP_088553816.1">
    <property type="nucleotide sequence ID" value="NZ_BDGJ01000081.1"/>
</dbReference>
<dbReference type="PANTHER" id="PTHR45228:SF1">
    <property type="entry name" value="CYCLIC DI-GMP PHOSPHODIESTERASE TM_0186"/>
    <property type="match status" value="1"/>
</dbReference>
<dbReference type="InterPro" id="IPR000700">
    <property type="entry name" value="PAS-assoc_C"/>
</dbReference>
<dbReference type="Pfam" id="PF13487">
    <property type="entry name" value="HD_5"/>
    <property type="match status" value="1"/>
</dbReference>
<dbReference type="PROSITE" id="PS50113">
    <property type="entry name" value="PAC"/>
    <property type="match status" value="1"/>
</dbReference>
<feature type="domain" description="GGDEF" evidence="3">
    <location>
        <begin position="278"/>
        <end position="409"/>
    </location>
</feature>
<dbReference type="InterPro" id="IPR052020">
    <property type="entry name" value="Cyclic_di-GMP/3'3'-cGAMP_PDE"/>
</dbReference>
<gene>
    <name evidence="5" type="ORF">KKC1_16330</name>
</gene>
<dbReference type="Gene3D" id="1.10.3210.10">
    <property type="entry name" value="Hypothetical protein af1432"/>
    <property type="match status" value="1"/>
</dbReference>
<feature type="domain" description="HD-GYP" evidence="4">
    <location>
        <begin position="400"/>
        <end position="595"/>
    </location>
</feature>
<evidence type="ECO:0000259" key="2">
    <source>
        <dbReference type="PROSITE" id="PS50113"/>
    </source>
</evidence>
<dbReference type="AlphaFoldDB" id="A0A1Z5HSH0"/>
<evidence type="ECO:0000259" key="1">
    <source>
        <dbReference type="PROSITE" id="PS50112"/>
    </source>
</evidence>
<organism evidence="5 6">
    <name type="scientific">Calderihabitans maritimus</name>
    <dbReference type="NCBI Taxonomy" id="1246530"/>
    <lineage>
        <taxon>Bacteria</taxon>
        <taxon>Bacillati</taxon>
        <taxon>Bacillota</taxon>
        <taxon>Clostridia</taxon>
        <taxon>Neomoorellales</taxon>
        <taxon>Calderihabitantaceae</taxon>
        <taxon>Calderihabitans</taxon>
    </lineage>
</organism>
<dbReference type="SUPFAM" id="SSF109604">
    <property type="entry name" value="HD-domain/PDEase-like"/>
    <property type="match status" value="1"/>
</dbReference>
<dbReference type="SMART" id="SM00086">
    <property type="entry name" value="PAC"/>
    <property type="match status" value="1"/>
</dbReference>
<feature type="domain" description="PAC" evidence="2">
    <location>
        <begin position="199"/>
        <end position="249"/>
    </location>
</feature>
<evidence type="ECO:0000313" key="5">
    <source>
        <dbReference type="EMBL" id="GAW92479.1"/>
    </source>
</evidence>
<dbReference type="InterPro" id="IPR029787">
    <property type="entry name" value="Nucleotide_cyclase"/>
</dbReference>
<dbReference type="PROSITE" id="PS51832">
    <property type="entry name" value="HD_GYP"/>
    <property type="match status" value="1"/>
</dbReference>
<evidence type="ECO:0000313" key="6">
    <source>
        <dbReference type="Proteomes" id="UP000197032"/>
    </source>
</evidence>
<protein>
    <submittedName>
        <fullName evidence="5">HD-GYP domain-containing protein</fullName>
    </submittedName>
</protein>
<dbReference type="CDD" id="cd00130">
    <property type="entry name" value="PAS"/>
    <property type="match status" value="1"/>
</dbReference>
<dbReference type="InterPro" id="IPR003607">
    <property type="entry name" value="HD/PDEase_dom"/>
</dbReference>
<dbReference type="SMART" id="SM00267">
    <property type="entry name" value="GGDEF"/>
    <property type="match status" value="1"/>
</dbReference>
<dbReference type="InterPro" id="IPR001610">
    <property type="entry name" value="PAC"/>
</dbReference>
<dbReference type="SMART" id="SM00471">
    <property type="entry name" value="HDc"/>
    <property type="match status" value="1"/>
</dbReference>
<dbReference type="Pfam" id="PF00990">
    <property type="entry name" value="GGDEF"/>
    <property type="match status" value="1"/>
</dbReference>
<dbReference type="CDD" id="cd01949">
    <property type="entry name" value="GGDEF"/>
    <property type="match status" value="1"/>
</dbReference>
<accession>A0A1Z5HSH0</accession>
<dbReference type="SUPFAM" id="SSF55073">
    <property type="entry name" value="Nucleotide cyclase"/>
    <property type="match status" value="1"/>
</dbReference>